<name>A0A1F7IAA8_9BACT</name>
<keyword evidence="1" id="KW-0812">Transmembrane</keyword>
<dbReference type="InterPro" id="IPR028098">
    <property type="entry name" value="Glyco_trans_4-like_N"/>
</dbReference>
<evidence type="ECO:0000256" key="1">
    <source>
        <dbReference type="SAM" id="Phobius"/>
    </source>
</evidence>
<keyword evidence="1" id="KW-0472">Membrane</keyword>
<sequence>MTKKICYFYSNYHLAEITGQPALVEKLISKAKESSYQVSVVSNALQKKQFIKNNVNYFLVAGNDNFRSYAFNLIYILKILIKIRPDVIHVNGLLMCLYVWIMARFLRIKLFSLISETTDKISPLAKIFFSFISRDIKTVFTTCNYIKGQLIKFGVNENKIKVVRIGLDQKFLKSNQKDEQLWDIFYFGDSNYARGFDIVVKLAQRLKKFKFLFSIRFQEKECEKEINIVKNLTNAKLSFYPQGENLHSMLSKSKIVVLPYRWMLIRPPISLLEALAAGNCVITSHLPGNSEIINNKENGILINFKQLHQVSKIIKSLVNNYEKRMKMGTEAKKTITKIYTSKEYSKIIDYYAHRENSQ</sequence>
<organism evidence="4 5">
    <name type="scientific">Candidatus Roizmanbacteria bacterium RIFCSPLOWO2_01_FULL_37_12</name>
    <dbReference type="NCBI Taxonomy" id="1802056"/>
    <lineage>
        <taxon>Bacteria</taxon>
        <taxon>Candidatus Roizmaniibacteriota</taxon>
    </lineage>
</organism>
<keyword evidence="1" id="KW-1133">Transmembrane helix</keyword>
<dbReference type="InterPro" id="IPR050194">
    <property type="entry name" value="Glycosyltransferase_grp1"/>
</dbReference>
<feature type="domain" description="Glycosyltransferase subfamily 4-like N-terminal" evidence="3">
    <location>
        <begin position="19"/>
        <end position="168"/>
    </location>
</feature>
<evidence type="ECO:0000313" key="4">
    <source>
        <dbReference type="EMBL" id="OGK40305.1"/>
    </source>
</evidence>
<dbReference type="Proteomes" id="UP000177698">
    <property type="component" value="Unassembled WGS sequence"/>
</dbReference>
<dbReference type="EMBL" id="MGAG01000026">
    <property type="protein sequence ID" value="OGK40305.1"/>
    <property type="molecule type" value="Genomic_DNA"/>
</dbReference>
<gene>
    <name evidence="4" type="ORF">A2954_02790</name>
</gene>
<dbReference type="InterPro" id="IPR001296">
    <property type="entry name" value="Glyco_trans_1"/>
</dbReference>
<dbReference type="Pfam" id="PF00534">
    <property type="entry name" value="Glycos_transf_1"/>
    <property type="match status" value="1"/>
</dbReference>
<feature type="transmembrane region" description="Helical" evidence="1">
    <location>
        <begin position="87"/>
        <end position="106"/>
    </location>
</feature>
<reference evidence="4 5" key="1">
    <citation type="journal article" date="2016" name="Nat. Commun.">
        <title>Thousands of microbial genomes shed light on interconnected biogeochemical processes in an aquifer system.</title>
        <authorList>
            <person name="Anantharaman K."/>
            <person name="Brown C.T."/>
            <person name="Hug L.A."/>
            <person name="Sharon I."/>
            <person name="Castelle C.J."/>
            <person name="Probst A.J."/>
            <person name="Thomas B.C."/>
            <person name="Singh A."/>
            <person name="Wilkins M.J."/>
            <person name="Karaoz U."/>
            <person name="Brodie E.L."/>
            <person name="Williams K.H."/>
            <person name="Hubbard S.S."/>
            <person name="Banfield J.F."/>
        </authorList>
    </citation>
    <scope>NUCLEOTIDE SEQUENCE [LARGE SCALE GENOMIC DNA]</scope>
</reference>
<dbReference type="STRING" id="1802056.A2954_02790"/>
<dbReference type="Gene3D" id="3.40.50.2000">
    <property type="entry name" value="Glycogen Phosphorylase B"/>
    <property type="match status" value="2"/>
</dbReference>
<dbReference type="Pfam" id="PF13439">
    <property type="entry name" value="Glyco_transf_4"/>
    <property type="match status" value="1"/>
</dbReference>
<dbReference type="AlphaFoldDB" id="A0A1F7IAA8"/>
<evidence type="ECO:0000313" key="5">
    <source>
        <dbReference type="Proteomes" id="UP000177698"/>
    </source>
</evidence>
<protein>
    <recommendedName>
        <fullName evidence="6">Glycosyl transferase family 1 domain-containing protein</fullName>
    </recommendedName>
</protein>
<evidence type="ECO:0008006" key="6">
    <source>
        <dbReference type="Google" id="ProtNLM"/>
    </source>
</evidence>
<dbReference type="PANTHER" id="PTHR45947:SF3">
    <property type="entry name" value="SULFOQUINOVOSYL TRANSFERASE SQD2"/>
    <property type="match status" value="1"/>
</dbReference>
<accession>A0A1F7IAA8</accession>
<comment type="caution">
    <text evidence="4">The sequence shown here is derived from an EMBL/GenBank/DDBJ whole genome shotgun (WGS) entry which is preliminary data.</text>
</comment>
<dbReference type="PANTHER" id="PTHR45947">
    <property type="entry name" value="SULFOQUINOVOSYL TRANSFERASE SQD2"/>
    <property type="match status" value="1"/>
</dbReference>
<dbReference type="GO" id="GO:0016757">
    <property type="term" value="F:glycosyltransferase activity"/>
    <property type="evidence" value="ECO:0007669"/>
    <property type="project" value="InterPro"/>
</dbReference>
<proteinExistence type="predicted"/>
<dbReference type="SUPFAM" id="SSF53756">
    <property type="entry name" value="UDP-Glycosyltransferase/glycogen phosphorylase"/>
    <property type="match status" value="1"/>
</dbReference>
<feature type="domain" description="Glycosyl transferase family 1" evidence="2">
    <location>
        <begin position="171"/>
        <end position="333"/>
    </location>
</feature>
<evidence type="ECO:0000259" key="2">
    <source>
        <dbReference type="Pfam" id="PF00534"/>
    </source>
</evidence>
<evidence type="ECO:0000259" key="3">
    <source>
        <dbReference type="Pfam" id="PF13439"/>
    </source>
</evidence>